<dbReference type="Proteomes" id="UP000002407">
    <property type="component" value="Chromosome"/>
</dbReference>
<dbReference type="AlphaFoldDB" id="A7I3P4"/>
<dbReference type="GO" id="GO:0043137">
    <property type="term" value="P:DNA replication, removal of RNA primer"/>
    <property type="evidence" value="ECO:0007669"/>
    <property type="project" value="TreeGrafter"/>
</dbReference>
<dbReference type="HOGENOM" id="CLU_030894_6_2_7"/>
<keyword evidence="10" id="KW-0460">Magnesium</keyword>
<evidence type="ECO:0000256" key="3">
    <source>
        <dbReference type="ARBA" id="ARBA00005300"/>
    </source>
</evidence>
<gene>
    <name evidence="12" type="primary">rnhA</name>
    <name evidence="12" type="ordered locus">CHAB381_1612</name>
</gene>
<dbReference type="eggNOG" id="COG0328">
    <property type="taxonomic scope" value="Bacteria"/>
</dbReference>
<dbReference type="InterPro" id="IPR022892">
    <property type="entry name" value="RNaseHI"/>
</dbReference>
<dbReference type="GO" id="GO:0003676">
    <property type="term" value="F:nucleic acid binding"/>
    <property type="evidence" value="ECO:0007669"/>
    <property type="project" value="InterPro"/>
</dbReference>
<dbReference type="GO" id="GO:0004523">
    <property type="term" value="F:RNA-DNA hybrid ribonuclease activity"/>
    <property type="evidence" value="ECO:0007669"/>
    <property type="project" value="UniProtKB-EC"/>
</dbReference>
<dbReference type="EMBL" id="CP000776">
    <property type="protein sequence ID" value="ABS52245.1"/>
    <property type="molecule type" value="Genomic_DNA"/>
</dbReference>
<evidence type="ECO:0000313" key="12">
    <source>
        <dbReference type="EMBL" id="ABS52245.1"/>
    </source>
</evidence>
<evidence type="ECO:0000256" key="6">
    <source>
        <dbReference type="ARBA" id="ARBA00022722"/>
    </source>
</evidence>
<dbReference type="KEGG" id="cha:CHAB381_1612"/>
<dbReference type="Pfam" id="PF00075">
    <property type="entry name" value="RNase_H"/>
    <property type="match status" value="1"/>
</dbReference>
<comment type="subunit">
    <text evidence="4">Monomer.</text>
</comment>
<name>A7I3P4_CAMHC</name>
<evidence type="ECO:0000256" key="9">
    <source>
        <dbReference type="ARBA" id="ARBA00022801"/>
    </source>
</evidence>
<dbReference type="GO" id="GO:0046872">
    <property type="term" value="F:metal ion binding"/>
    <property type="evidence" value="ECO:0007669"/>
    <property type="project" value="UniProtKB-KW"/>
</dbReference>
<dbReference type="PANTHER" id="PTHR10642">
    <property type="entry name" value="RIBONUCLEASE H1"/>
    <property type="match status" value="1"/>
</dbReference>
<protein>
    <recommendedName>
        <fullName evidence="5">ribonuclease H</fullName>
        <ecNumber evidence="5">3.1.26.4</ecNumber>
    </recommendedName>
</protein>
<comment type="cofactor">
    <cofactor evidence="2">
        <name>Mg(2+)</name>
        <dbReference type="ChEBI" id="CHEBI:18420"/>
    </cofactor>
</comment>
<dbReference type="RefSeq" id="WP_012109440.1">
    <property type="nucleotide sequence ID" value="NC_009714.1"/>
</dbReference>
<keyword evidence="9" id="KW-0378">Hydrolase</keyword>
<evidence type="ECO:0000256" key="10">
    <source>
        <dbReference type="ARBA" id="ARBA00022842"/>
    </source>
</evidence>
<dbReference type="InterPro" id="IPR002156">
    <property type="entry name" value="RNaseH_domain"/>
</dbReference>
<keyword evidence="6" id="KW-0540">Nuclease</keyword>
<evidence type="ECO:0000256" key="2">
    <source>
        <dbReference type="ARBA" id="ARBA00001946"/>
    </source>
</evidence>
<dbReference type="SUPFAM" id="SSF53098">
    <property type="entry name" value="Ribonuclease H-like"/>
    <property type="match status" value="1"/>
</dbReference>
<feature type="domain" description="RNase H type-1" evidence="11">
    <location>
        <begin position="1"/>
        <end position="136"/>
    </location>
</feature>
<dbReference type="NCBIfam" id="NF001236">
    <property type="entry name" value="PRK00203.1"/>
    <property type="match status" value="1"/>
</dbReference>
<keyword evidence="8" id="KW-0255">Endonuclease</keyword>
<evidence type="ECO:0000256" key="4">
    <source>
        <dbReference type="ARBA" id="ARBA00011245"/>
    </source>
</evidence>
<dbReference type="STRING" id="360107.CHAB381_1612"/>
<evidence type="ECO:0000256" key="1">
    <source>
        <dbReference type="ARBA" id="ARBA00000077"/>
    </source>
</evidence>
<evidence type="ECO:0000313" key="13">
    <source>
        <dbReference type="Proteomes" id="UP000002407"/>
    </source>
</evidence>
<comment type="catalytic activity">
    <reaction evidence="1">
        <text>Endonucleolytic cleavage to 5'-phosphomonoester.</text>
        <dbReference type="EC" id="3.1.26.4"/>
    </reaction>
</comment>
<evidence type="ECO:0000259" key="11">
    <source>
        <dbReference type="PROSITE" id="PS50879"/>
    </source>
</evidence>
<sequence>MKSVKLFSDGSCLGNPGIGGWAYILEFNGHEKCECGGEMLTTNNKMELRAAIEGLKALKEPCEVKIFTDSSYVTNSINGWLEKWVAKNFKGKQNVELWREFLRVSAMHKISAFWVKGHAGHPQNERCDEMARNFAQNLKGA</sequence>
<dbReference type="InterPro" id="IPR050092">
    <property type="entry name" value="RNase_H"/>
</dbReference>
<dbReference type="InterPro" id="IPR036397">
    <property type="entry name" value="RNaseH_sf"/>
</dbReference>
<keyword evidence="13" id="KW-1185">Reference proteome</keyword>
<evidence type="ECO:0000256" key="8">
    <source>
        <dbReference type="ARBA" id="ARBA00022759"/>
    </source>
</evidence>
<comment type="similarity">
    <text evidence="3">Belongs to the RNase H family.</text>
</comment>
<reference evidence="13" key="1">
    <citation type="submission" date="2007-07" db="EMBL/GenBank/DDBJ databases">
        <title>Complete genome sequence of Campylobacter hominis ATCC BAA-381, a commensal isolated from the human gastrointestinal tract.</title>
        <authorList>
            <person name="Fouts D.E."/>
            <person name="Mongodin E.F."/>
            <person name="Puiu D."/>
            <person name="Sebastian Y."/>
            <person name="Miller W.G."/>
            <person name="Mandrell R.E."/>
            <person name="Nelson K.E."/>
        </authorList>
    </citation>
    <scope>NUCLEOTIDE SEQUENCE [LARGE SCALE GENOMIC DNA]</scope>
    <source>
        <strain evidence="13">ATCC BAA-381 / LMG 19568 / NCTC 13146 / CH001A</strain>
    </source>
</reference>
<accession>A7I3P4</accession>
<dbReference type="EC" id="3.1.26.4" evidence="5"/>
<evidence type="ECO:0000256" key="7">
    <source>
        <dbReference type="ARBA" id="ARBA00022723"/>
    </source>
</evidence>
<keyword evidence="7" id="KW-0479">Metal-binding</keyword>
<dbReference type="OrthoDB" id="7845843at2"/>
<dbReference type="Gene3D" id="3.30.420.10">
    <property type="entry name" value="Ribonuclease H-like superfamily/Ribonuclease H"/>
    <property type="match status" value="1"/>
</dbReference>
<proteinExistence type="inferred from homology"/>
<dbReference type="PANTHER" id="PTHR10642:SF26">
    <property type="entry name" value="RIBONUCLEASE H1"/>
    <property type="match status" value="1"/>
</dbReference>
<dbReference type="PROSITE" id="PS50879">
    <property type="entry name" value="RNASE_H_1"/>
    <property type="match status" value="1"/>
</dbReference>
<evidence type="ECO:0000256" key="5">
    <source>
        <dbReference type="ARBA" id="ARBA00012180"/>
    </source>
</evidence>
<dbReference type="CDD" id="cd09278">
    <property type="entry name" value="RNase_HI_prokaryote_like"/>
    <property type="match status" value="1"/>
</dbReference>
<dbReference type="InterPro" id="IPR012337">
    <property type="entry name" value="RNaseH-like_sf"/>
</dbReference>
<organism evidence="12 13">
    <name type="scientific">Campylobacter hominis (strain ATCC BAA-381 / DSM 21671 / CCUG 45161 / LMG 19568 / NCTC 13146 / CH001A)</name>
    <dbReference type="NCBI Taxonomy" id="360107"/>
    <lineage>
        <taxon>Bacteria</taxon>
        <taxon>Pseudomonadati</taxon>
        <taxon>Campylobacterota</taxon>
        <taxon>Epsilonproteobacteria</taxon>
        <taxon>Campylobacterales</taxon>
        <taxon>Campylobacteraceae</taxon>
        <taxon>Campylobacter</taxon>
    </lineage>
</organism>